<proteinExistence type="predicted"/>
<dbReference type="AlphaFoldDB" id="A0A7W6VS79"/>
<sequence length="73" mass="8701">MFSRYVLRCFSQEGLRLRHRNIQRFRKVSSLRLPKKKVPILQAVVHSHLEWTIKLPPSVRIVVDHSVDEKIEV</sequence>
<comment type="caution">
    <text evidence="1">The sequence shown here is derived from an EMBL/GenBank/DDBJ whole genome shotgun (WGS) entry which is preliminary data.</text>
</comment>
<reference evidence="1 2" key="1">
    <citation type="submission" date="2020-08" db="EMBL/GenBank/DDBJ databases">
        <title>Genomic Encyclopedia of Type Strains, Phase IV (KMG-V): Genome sequencing to study the core and pangenomes of soil and plant-associated prokaryotes.</title>
        <authorList>
            <person name="Whitman W."/>
        </authorList>
    </citation>
    <scope>NUCLEOTIDE SEQUENCE [LARGE SCALE GENOMIC DNA]</scope>
    <source>
        <strain evidence="1 2">SEMIA 4074</strain>
    </source>
</reference>
<keyword evidence="2" id="KW-1185">Reference proteome</keyword>
<dbReference type="Proteomes" id="UP000524492">
    <property type="component" value="Unassembled WGS sequence"/>
</dbReference>
<evidence type="ECO:0000313" key="1">
    <source>
        <dbReference type="EMBL" id="MBB4195313.1"/>
    </source>
</evidence>
<name>A0A7W6VS79_9HYPH</name>
<evidence type="ECO:0000313" key="2">
    <source>
        <dbReference type="Proteomes" id="UP000524492"/>
    </source>
</evidence>
<protein>
    <submittedName>
        <fullName evidence="1">Uncharacterized protein</fullName>
    </submittedName>
</protein>
<dbReference type="EMBL" id="JACIFV010000028">
    <property type="protein sequence ID" value="MBB4195313.1"/>
    <property type="molecule type" value="Genomic_DNA"/>
</dbReference>
<gene>
    <name evidence="1" type="ORF">GGD53_005503</name>
</gene>
<organism evidence="1 2">
    <name type="scientific">Rhizobium aethiopicum</name>
    <dbReference type="NCBI Taxonomy" id="1138170"/>
    <lineage>
        <taxon>Bacteria</taxon>
        <taxon>Pseudomonadati</taxon>
        <taxon>Pseudomonadota</taxon>
        <taxon>Alphaproteobacteria</taxon>
        <taxon>Hyphomicrobiales</taxon>
        <taxon>Rhizobiaceae</taxon>
        <taxon>Rhizobium/Agrobacterium group</taxon>
        <taxon>Rhizobium</taxon>
    </lineage>
</organism>
<accession>A0A7W6VS79</accession>